<comment type="caution">
    <text evidence="8">The sequence shown here is derived from an EMBL/GenBank/DDBJ whole genome shotgun (WGS) entry which is preliminary data.</text>
</comment>
<dbReference type="SUPFAM" id="SSF55315">
    <property type="entry name" value="L30e-like"/>
    <property type="match status" value="1"/>
</dbReference>
<dbReference type="InterPro" id="IPR029028">
    <property type="entry name" value="Alpha/beta_knot_MTases"/>
</dbReference>
<dbReference type="PANTHER" id="PTHR46429">
    <property type="entry name" value="23S RRNA (GUANOSINE-2'-O-)-METHYLTRANSFERASE RLMB"/>
    <property type="match status" value="1"/>
</dbReference>
<dbReference type="InterPro" id="IPR029026">
    <property type="entry name" value="tRNA_m1G_MTases_N"/>
</dbReference>
<dbReference type="InterPro" id="IPR029064">
    <property type="entry name" value="Ribosomal_eL30-like_sf"/>
</dbReference>
<dbReference type="Pfam" id="PF00588">
    <property type="entry name" value="SpoU_methylase"/>
    <property type="match status" value="1"/>
</dbReference>
<dbReference type="HAMAP" id="MF_01887">
    <property type="entry name" value="23SrRNA_methyltr_B"/>
    <property type="match status" value="1"/>
</dbReference>
<dbReference type="NCBIfam" id="TIGR00186">
    <property type="entry name" value="rRNA_methyl_3"/>
    <property type="match status" value="1"/>
</dbReference>
<evidence type="ECO:0000256" key="2">
    <source>
        <dbReference type="ARBA" id="ARBA00022552"/>
    </source>
</evidence>
<feature type="binding site" evidence="6">
    <location>
        <position position="198"/>
    </location>
    <ligand>
        <name>S-adenosyl-L-methionine</name>
        <dbReference type="ChEBI" id="CHEBI:59789"/>
    </ligand>
</feature>
<dbReference type="GO" id="GO:0070039">
    <property type="term" value="F:rRNA (guanosine-2'-O-)-methyltransferase activity"/>
    <property type="evidence" value="ECO:0007669"/>
    <property type="project" value="UniProtKB-UniRule"/>
</dbReference>
<dbReference type="RefSeq" id="WP_114833404.1">
    <property type="nucleotide sequence ID" value="NZ_LR699114.1"/>
</dbReference>
<dbReference type="InterPro" id="IPR013123">
    <property type="entry name" value="SpoU_subst-bd"/>
</dbReference>
<evidence type="ECO:0000256" key="3">
    <source>
        <dbReference type="ARBA" id="ARBA00022603"/>
    </source>
</evidence>
<evidence type="ECO:0000256" key="6">
    <source>
        <dbReference type="HAMAP-Rule" id="MF_01887"/>
    </source>
</evidence>
<dbReference type="AlphaFoldDB" id="A0A370GY65"/>
<keyword evidence="1 6" id="KW-0963">Cytoplasm</keyword>
<evidence type="ECO:0000313" key="9">
    <source>
        <dbReference type="Proteomes" id="UP000254720"/>
    </source>
</evidence>
<dbReference type="OrthoDB" id="9785673at2"/>
<protein>
    <recommendedName>
        <fullName evidence="6">23S rRNA (guanosine-2'-O-)-methyltransferase RlmB</fullName>
        <ecNumber evidence="6">2.1.1.185</ecNumber>
    </recommendedName>
    <alternativeName>
        <fullName evidence="6">23S rRNA (guanosine2251 2'-O)-methyltransferase</fullName>
    </alternativeName>
    <alternativeName>
        <fullName evidence="6">23S rRNA Gm2251 2'-O-methyltransferase</fullName>
    </alternativeName>
</protein>
<evidence type="ECO:0000313" key="8">
    <source>
        <dbReference type="EMBL" id="RDI48595.1"/>
    </source>
</evidence>
<keyword evidence="4 6" id="KW-0808">Transferase</keyword>
<accession>A0A370GY65</accession>
<dbReference type="Proteomes" id="UP000254720">
    <property type="component" value="Unassembled WGS sequence"/>
</dbReference>
<dbReference type="Gene3D" id="3.30.1330.30">
    <property type="match status" value="1"/>
</dbReference>
<dbReference type="SUPFAM" id="SSF75217">
    <property type="entry name" value="alpha/beta knot"/>
    <property type="match status" value="1"/>
</dbReference>
<dbReference type="Pfam" id="PF08032">
    <property type="entry name" value="SpoU_sub_bind"/>
    <property type="match status" value="1"/>
</dbReference>
<feature type="domain" description="RNA 2-O ribose methyltransferase substrate binding" evidence="7">
    <location>
        <begin position="5"/>
        <end position="81"/>
    </location>
</feature>
<dbReference type="InterPro" id="IPR001537">
    <property type="entry name" value="SpoU_MeTrfase"/>
</dbReference>
<dbReference type="CDD" id="cd18103">
    <property type="entry name" value="SpoU-like_RlmB"/>
    <property type="match status" value="1"/>
</dbReference>
<reference evidence="8 9" key="1">
    <citation type="submission" date="2018-07" db="EMBL/GenBank/DDBJ databases">
        <title>Genomic Encyclopedia of Type Strains, Phase IV (KMG-IV): sequencing the most valuable type-strain genomes for metagenomic binning, comparative biology and taxonomic classification.</title>
        <authorList>
            <person name="Goeker M."/>
        </authorList>
    </citation>
    <scope>NUCLEOTIDE SEQUENCE [LARGE SCALE GENOMIC DNA]</scope>
    <source>
        <strain evidence="8 9">DSM 16500</strain>
    </source>
</reference>
<keyword evidence="3 6" id="KW-0489">Methyltransferase</keyword>
<feature type="binding site" evidence="6">
    <location>
        <position position="218"/>
    </location>
    <ligand>
        <name>S-adenosyl-L-methionine</name>
        <dbReference type="ChEBI" id="CHEBI:59789"/>
    </ligand>
</feature>
<keyword evidence="2 6" id="KW-0698">rRNA processing</keyword>
<dbReference type="GO" id="GO:0005829">
    <property type="term" value="C:cytosol"/>
    <property type="evidence" value="ECO:0007669"/>
    <property type="project" value="TreeGrafter"/>
</dbReference>
<keyword evidence="9" id="KW-1185">Reference proteome</keyword>
<dbReference type="EMBL" id="QQAX01000002">
    <property type="protein sequence ID" value="RDI48595.1"/>
    <property type="molecule type" value="Genomic_DNA"/>
</dbReference>
<evidence type="ECO:0000256" key="4">
    <source>
        <dbReference type="ARBA" id="ARBA00022679"/>
    </source>
</evidence>
<dbReference type="InterPro" id="IPR004441">
    <property type="entry name" value="rRNA_MeTrfase_TrmH"/>
</dbReference>
<comment type="subcellular location">
    <subcellularLocation>
        <location evidence="6">Cytoplasm</location>
    </subcellularLocation>
</comment>
<dbReference type="InterPro" id="IPR024915">
    <property type="entry name" value="23S_rRNA_MeTrfase_RlmB"/>
</dbReference>
<dbReference type="Gene3D" id="3.40.1280.10">
    <property type="match status" value="1"/>
</dbReference>
<comment type="function">
    <text evidence="6">Specifically methylates the ribose of guanosine 2251 in 23S rRNA.</text>
</comment>
<proteinExistence type="inferred from homology"/>
<dbReference type="SMART" id="SM00967">
    <property type="entry name" value="SpoU_sub_bind"/>
    <property type="match status" value="1"/>
</dbReference>
<dbReference type="FunFam" id="3.40.1280.10:FF:000008">
    <property type="entry name" value="Group 3 RNA methyltransferase TrmH"/>
    <property type="match status" value="1"/>
</dbReference>
<sequence>MTSSFVFGLHAVESLLNNSPERVLRLCVQQERQDRKIDSLLQLARKKGIVVDVVPRLELDRLTQGANHQGIVAFCSKARAYSESDLKQLLQHTTTPPFVLVLDSVQDPHNLGACFRSADAAGVHVIIAPKDKAASITPVVSKVASGAAETVPFVQVTNLVRALELLKELGIWIYGAAGEAEQTLFQTDLSGPVAFVLGAEGTGLRRLTREHCDVLLKIPMQGAVSSLNVSVAAGIFLFEAVRQRKTS</sequence>
<feature type="binding site" evidence="6">
    <location>
        <position position="227"/>
    </location>
    <ligand>
        <name>S-adenosyl-L-methionine</name>
        <dbReference type="ChEBI" id="CHEBI:59789"/>
    </ligand>
</feature>
<comment type="similarity">
    <text evidence="6">Belongs to the class IV-like SAM-binding methyltransferase superfamily. RNA methyltransferase TrmH family. RlmB subfamily.</text>
</comment>
<evidence type="ECO:0000259" key="7">
    <source>
        <dbReference type="SMART" id="SM00967"/>
    </source>
</evidence>
<evidence type="ECO:0000256" key="5">
    <source>
        <dbReference type="ARBA" id="ARBA00022691"/>
    </source>
</evidence>
<name>A0A370GY65_9COXI</name>
<keyword evidence="5 6" id="KW-0949">S-adenosyl-L-methionine</keyword>
<organism evidence="8 9">
    <name type="scientific">Aquicella lusitana</name>
    <dbReference type="NCBI Taxonomy" id="254246"/>
    <lineage>
        <taxon>Bacteria</taxon>
        <taxon>Pseudomonadati</taxon>
        <taxon>Pseudomonadota</taxon>
        <taxon>Gammaproteobacteria</taxon>
        <taxon>Legionellales</taxon>
        <taxon>Coxiellaceae</taxon>
        <taxon>Aquicella</taxon>
    </lineage>
</organism>
<dbReference type="PANTHER" id="PTHR46429:SF1">
    <property type="entry name" value="23S RRNA (GUANOSINE-2'-O-)-METHYLTRANSFERASE RLMB"/>
    <property type="match status" value="1"/>
</dbReference>
<comment type="catalytic activity">
    <reaction evidence="6">
        <text>guanosine(2251) in 23S rRNA + S-adenosyl-L-methionine = 2'-O-methylguanosine(2251) in 23S rRNA + S-adenosyl-L-homocysteine + H(+)</text>
        <dbReference type="Rhea" id="RHEA:24140"/>
        <dbReference type="Rhea" id="RHEA-COMP:10239"/>
        <dbReference type="Rhea" id="RHEA-COMP:10241"/>
        <dbReference type="ChEBI" id="CHEBI:15378"/>
        <dbReference type="ChEBI" id="CHEBI:57856"/>
        <dbReference type="ChEBI" id="CHEBI:59789"/>
        <dbReference type="ChEBI" id="CHEBI:74269"/>
        <dbReference type="ChEBI" id="CHEBI:74445"/>
        <dbReference type="EC" id="2.1.1.185"/>
    </reaction>
</comment>
<gene>
    <name evidence="6" type="primary">rlmB</name>
    <name evidence="8" type="ORF">C8D86_10222</name>
</gene>
<dbReference type="GO" id="GO:0003723">
    <property type="term" value="F:RNA binding"/>
    <property type="evidence" value="ECO:0007669"/>
    <property type="project" value="InterPro"/>
</dbReference>
<evidence type="ECO:0000256" key="1">
    <source>
        <dbReference type="ARBA" id="ARBA00022490"/>
    </source>
</evidence>
<dbReference type="EC" id="2.1.1.185" evidence="6"/>